<reference evidence="1 2" key="1">
    <citation type="submission" date="2023-07" db="EMBL/GenBank/DDBJ databases">
        <title>Genomic Encyclopedia of Type Strains, Phase IV (KMG-IV): sequencing the most valuable type-strain genomes for metagenomic binning, comparative biology and taxonomic classification.</title>
        <authorList>
            <person name="Goeker M."/>
        </authorList>
    </citation>
    <scope>NUCLEOTIDE SEQUENCE [LARGE SCALE GENOMIC DNA]</scope>
    <source>
        <strain evidence="1 2">DSM 27594</strain>
    </source>
</reference>
<evidence type="ECO:0000313" key="1">
    <source>
        <dbReference type="EMBL" id="MDQ0200797.1"/>
    </source>
</evidence>
<keyword evidence="2" id="KW-1185">Reference proteome</keyword>
<proteinExistence type="predicted"/>
<protein>
    <submittedName>
        <fullName evidence="1">Uncharacterized protein</fullName>
    </submittedName>
</protein>
<gene>
    <name evidence="1" type="ORF">J2S10_003999</name>
</gene>
<sequence>MRHGGHVTYCGTTNTGAVNADSWSHTSNMESFAVPLTIHQVAALVLNKQIKYIAL</sequence>
<dbReference type="EMBL" id="JAUSTW010000007">
    <property type="protein sequence ID" value="MDQ0200797.1"/>
    <property type="molecule type" value="Genomic_DNA"/>
</dbReference>
<comment type="caution">
    <text evidence="1">The sequence shown here is derived from an EMBL/GenBank/DDBJ whole genome shotgun (WGS) entry which is preliminary data.</text>
</comment>
<accession>A0ABT9XYZ9</accession>
<organism evidence="1 2">
    <name type="scientific">Neobacillus ginsengisoli</name>
    <dbReference type="NCBI Taxonomy" id="904295"/>
    <lineage>
        <taxon>Bacteria</taxon>
        <taxon>Bacillati</taxon>
        <taxon>Bacillota</taxon>
        <taxon>Bacilli</taxon>
        <taxon>Bacillales</taxon>
        <taxon>Bacillaceae</taxon>
        <taxon>Neobacillus</taxon>
    </lineage>
</organism>
<dbReference type="Proteomes" id="UP001224122">
    <property type="component" value="Unassembled WGS sequence"/>
</dbReference>
<evidence type="ECO:0000313" key="2">
    <source>
        <dbReference type="Proteomes" id="UP001224122"/>
    </source>
</evidence>
<dbReference type="RefSeq" id="WP_307411219.1">
    <property type="nucleotide sequence ID" value="NZ_JAUSTW010000007.1"/>
</dbReference>
<name>A0ABT9XYZ9_9BACI</name>